<comment type="caution">
    <text evidence="3">The sequence shown here is derived from an EMBL/GenBank/DDBJ whole genome shotgun (WGS) entry which is preliminary data.</text>
</comment>
<dbReference type="Proteomes" id="UP000334820">
    <property type="component" value="Unassembled WGS sequence"/>
</dbReference>
<evidence type="ECO:0000256" key="2">
    <source>
        <dbReference type="SAM" id="Phobius"/>
    </source>
</evidence>
<evidence type="ECO:0000313" key="3">
    <source>
        <dbReference type="EMBL" id="GER83501.1"/>
    </source>
</evidence>
<gene>
    <name evidence="3" type="ORF">KTAU_21380</name>
</gene>
<feature type="region of interest" description="Disordered" evidence="1">
    <location>
        <begin position="1"/>
        <end position="23"/>
    </location>
</feature>
<sequence length="93" mass="10968">MRVPRNQEREQARERPEQKVEGSRDWRGRYRQMVSVLIIPLGMIISLRALWLGWQAWTLLLLGLAFVALGMVRLQLLPPWRLAHARQRRGGEQ</sequence>
<protein>
    <submittedName>
        <fullName evidence="3">Uncharacterized protein</fullName>
    </submittedName>
</protein>
<evidence type="ECO:0000313" key="4">
    <source>
        <dbReference type="Proteomes" id="UP000334820"/>
    </source>
</evidence>
<reference evidence="3 4" key="1">
    <citation type="journal article" date="2019" name="Int. J. Syst. Evol. Microbiol.">
        <title>Thermogemmatispora aurantia sp. nov. and Thermogemmatispora argillosa sp. nov., within the class Ktedonobacteria, and emended description of the genus Thermogemmatispora.</title>
        <authorList>
            <person name="Zheng Y."/>
            <person name="Wang C.M."/>
            <person name="Sakai Y."/>
            <person name="Abe K."/>
            <person name="Yokota A."/>
            <person name="Yabe S."/>
        </authorList>
    </citation>
    <scope>NUCLEOTIDE SEQUENCE [LARGE SCALE GENOMIC DNA]</scope>
    <source>
        <strain evidence="3 4">A1-2</strain>
    </source>
</reference>
<accession>A0A5J4KA10</accession>
<dbReference type="AlphaFoldDB" id="A0A5J4KA10"/>
<name>A0A5J4KA10_9CHLR</name>
<proteinExistence type="predicted"/>
<feature type="transmembrane region" description="Helical" evidence="2">
    <location>
        <begin position="33"/>
        <end position="51"/>
    </location>
</feature>
<evidence type="ECO:0000256" key="1">
    <source>
        <dbReference type="SAM" id="MobiDB-lite"/>
    </source>
</evidence>
<keyword evidence="2" id="KW-1133">Transmembrane helix</keyword>
<keyword evidence="2" id="KW-0472">Membrane</keyword>
<dbReference type="RefSeq" id="WP_151728272.1">
    <property type="nucleotide sequence ID" value="NZ_BKZV01000003.1"/>
</dbReference>
<keyword evidence="2" id="KW-0812">Transmembrane</keyword>
<dbReference type="EMBL" id="BKZV01000003">
    <property type="protein sequence ID" value="GER83501.1"/>
    <property type="molecule type" value="Genomic_DNA"/>
</dbReference>
<feature type="transmembrane region" description="Helical" evidence="2">
    <location>
        <begin position="57"/>
        <end position="76"/>
    </location>
</feature>
<organism evidence="3 4">
    <name type="scientific">Thermogemmatispora aurantia</name>
    <dbReference type="NCBI Taxonomy" id="2045279"/>
    <lineage>
        <taxon>Bacteria</taxon>
        <taxon>Bacillati</taxon>
        <taxon>Chloroflexota</taxon>
        <taxon>Ktedonobacteria</taxon>
        <taxon>Thermogemmatisporales</taxon>
        <taxon>Thermogemmatisporaceae</taxon>
        <taxon>Thermogemmatispora</taxon>
    </lineage>
</organism>
<keyword evidence="4" id="KW-1185">Reference proteome</keyword>